<dbReference type="GO" id="GO:0006954">
    <property type="term" value="P:inflammatory response"/>
    <property type="evidence" value="ECO:0007669"/>
    <property type="project" value="UniProtKB-UniRule"/>
</dbReference>
<evidence type="ECO:0000313" key="21">
    <source>
        <dbReference type="Proteomes" id="UP001295444"/>
    </source>
</evidence>
<keyword evidence="14 15" id="KW-0395">Inflammatory response</keyword>
<evidence type="ECO:0000256" key="4">
    <source>
        <dbReference type="ARBA" id="ARBA00022614"/>
    </source>
</evidence>
<keyword evidence="13" id="KW-0325">Glycoprotein</keyword>
<comment type="subcellular location">
    <subcellularLocation>
        <location evidence="1">Membrane</location>
        <topology evidence="1">Single-pass type I membrane protein</topology>
    </subcellularLocation>
</comment>
<organism evidence="20 21">
    <name type="scientific">Pelobates cultripes</name>
    <name type="common">Western spadefoot toad</name>
    <dbReference type="NCBI Taxonomy" id="61616"/>
    <lineage>
        <taxon>Eukaryota</taxon>
        <taxon>Metazoa</taxon>
        <taxon>Chordata</taxon>
        <taxon>Craniata</taxon>
        <taxon>Vertebrata</taxon>
        <taxon>Euteleostomi</taxon>
        <taxon>Amphibia</taxon>
        <taxon>Batrachia</taxon>
        <taxon>Anura</taxon>
        <taxon>Pelobatoidea</taxon>
        <taxon>Pelobatidae</taxon>
        <taxon>Pelobates</taxon>
    </lineage>
</organism>
<evidence type="ECO:0000256" key="9">
    <source>
        <dbReference type="ARBA" id="ARBA00022989"/>
    </source>
</evidence>
<comment type="similarity">
    <text evidence="2 15">Belongs to the Toll-like receptor family.</text>
</comment>
<keyword evidence="16" id="KW-1015">Disulfide bond</keyword>
<dbReference type="SUPFAM" id="SSF52200">
    <property type="entry name" value="Toll/Interleukin receptor TIR domain"/>
    <property type="match status" value="1"/>
</dbReference>
<keyword evidence="12 15" id="KW-0675">Receptor</keyword>
<evidence type="ECO:0000256" key="2">
    <source>
        <dbReference type="ARBA" id="ARBA00009634"/>
    </source>
</evidence>
<feature type="signal peptide" evidence="18">
    <location>
        <begin position="1"/>
        <end position="22"/>
    </location>
</feature>
<keyword evidence="5 17" id="KW-0812">Transmembrane</keyword>
<keyword evidence="10" id="KW-0520">NAD</keyword>
<dbReference type="SMART" id="SM00365">
    <property type="entry name" value="LRR_SD22"/>
    <property type="match status" value="5"/>
</dbReference>
<gene>
    <name evidence="20" type="ORF">PECUL_23A045751</name>
</gene>
<dbReference type="InterPro" id="IPR035897">
    <property type="entry name" value="Toll_tir_struct_dom_sf"/>
</dbReference>
<name>A0AAD1WCX9_PELCU</name>
<evidence type="ECO:0000259" key="19">
    <source>
        <dbReference type="PROSITE" id="PS50104"/>
    </source>
</evidence>
<dbReference type="SMART" id="SM00369">
    <property type="entry name" value="LRR_TYP"/>
    <property type="match status" value="6"/>
</dbReference>
<dbReference type="GO" id="GO:0071221">
    <property type="term" value="P:cellular response to bacterial lipopeptide"/>
    <property type="evidence" value="ECO:0007669"/>
    <property type="project" value="TreeGrafter"/>
</dbReference>
<dbReference type="InterPro" id="IPR032675">
    <property type="entry name" value="LRR_dom_sf"/>
</dbReference>
<dbReference type="InterPro" id="IPR017241">
    <property type="entry name" value="Toll-like_receptor"/>
</dbReference>
<evidence type="ECO:0000256" key="17">
    <source>
        <dbReference type="SAM" id="Phobius"/>
    </source>
</evidence>
<keyword evidence="8 15" id="KW-0391">Immunity</keyword>
<dbReference type="SMART" id="SM00255">
    <property type="entry name" value="TIR"/>
    <property type="match status" value="1"/>
</dbReference>
<keyword evidence="7" id="KW-0677">Repeat</keyword>
<feature type="transmembrane region" description="Helical" evidence="17">
    <location>
        <begin position="576"/>
        <end position="601"/>
    </location>
</feature>
<dbReference type="Pfam" id="PF13855">
    <property type="entry name" value="LRR_8"/>
    <property type="match status" value="1"/>
</dbReference>
<evidence type="ECO:0000256" key="14">
    <source>
        <dbReference type="ARBA" id="ARBA00023198"/>
    </source>
</evidence>
<keyword evidence="21" id="KW-1185">Reference proteome</keyword>
<dbReference type="FunFam" id="3.40.50.10140:FF:000001">
    <property type="entry name" value="Toll-like receptor 2"/>
    <property type="match status" value="1"/>
</dbReference>
<dbReference type="InterPro" id="IPR003591">
    <property type="entry name" value="Leu-rich_rpt_typical-subtyp"/>
</dbReference>
<evidence type="ECO:0000256" key="7">
    <source>
        <dbReference type="ARBA" id="ARBA00022737"/>
    </source>
</evidence>
<evidence type="ECO:0000313" key="20">
    <source>
        <dbReference type="EMBL" id="CAH2300021.1"/>
    </source>
</evidence>
<dbReference type="PANTHER" id="PTHR24365:SF552">
    <property type="entry name" value="TOLL-LIKE RECEPTOR 1"/>
    <property type="match status" value="1"/>
</dbReference>
<evidence type="ECO:0000256" key="15">
    <source>
        <dbReference type="PIRNR" id="PIRNR037595"/>
    </source>
</evidence>
<evidence type="ECO:0000256" key="11">
    <source>
        <dbReference type="ARBA" id="ARBA00023136"/>
    </source>
</evidence>
<dbReference type="GO" id="GO:0005886">
    <property type="term" value="C:plasma membrane"/>
    <property type="evidence" value="ECO:0007669"/>
    <property type="project" value="TreeGrafter"/>
</dbReference>
<dbReference type="PIRSF" id="PIRSF037595">
    <property type="entry name" value="Toll-like_receptor"/>
    <property type="match status" value="1"/>
</dbReference>
<dbReference type="Gene3D" id="3.80.10.10">
    <property type="entry name" value="Ribonuclease Inhibitor"/>
    <property type="match status" value="1"/>
</dbReference>
<evidence type="ECO:0000256" key="3">
    <source>
        <dbReference type="ARBA" id="ARBA00022588"/>
    </source>
</evidence>
<dbReference type="SMART" id="SM00082">
    <property type="entry name" value="LRRCT"/>
    <property type="match status" value="1"/>
</dbReference>
<dbReference type="GO" id="GO:0002224">
    <property type="term" value="P:toll-like receptor signaling pathway"/>
    <property type="evidence" value="ECO:0007669"/>
    <property type="project" value="InterPro"/>
</dbReference>
<dbReference type="PRINTS" id="PR01537">
    <property type="entry name" value="INTRLKN1R1F"/>
</dbReference>
<keyword evidence="3 15" id="KW-0399">Innate immunity</keyword>
<feature type="disulfide bond" evidence="16">
    <location>
        <begin position="416"/>
        <end position="439"/>
    </location>
</feature>
<dbReference type="Pfam" id="PF12799">
    <property type="entry name" value="LRR_4"/>
    <property type="match status" value="1"/>
</dbReference>
<keyword evidence="9 17" id="KW-1133">Transmembrane helix</keyword>
<evidence type="ECO:0000256" key="1">
    <source>
        <dbReference type="ARBA" id="ARBA00004479"/>
    </source>
</evidence>
<dbReference type="FunFam" id="3.80.10.10:FF:000046">
    <property type="entry name" value="Toll-like receptor 2"/>
    <property type="match status" value="1"/>
</dbReference>
<keyword evidence="4" id="KW-0433">Leucine-rich repeat</keyword>
<dbReference type="PROSITE" id="PS50104">
    <property type="entry name" value="TIR"/>
    <property type="match status" value="1"/>
</dbReference>
<dbReference type="EMBL" id="OW240917">
    <property type="protein sequence ID" value="CAH2300021.1"/>
    <property type="molecule type" value="Genomic_DNA"/>
</dbReference>
<reference evidence="20" key="1">
    <citation type="submission" date="2022-03" db="EMBL/GenBank/DDBJ databases">
        <authorList>
            <person name="Alioto T."/>
            <person name="Alioto T."/>
            <person name="Gomez Garrido J."/>
        </authorList>
    </citation>
    <scope>NUCLEOTIDE SEQUENCE</scope>
</reference>
<evidence type="ECO:0000256" key="5">
    <source>
        <dbReference type="ARBA" id="ARBA00022692"/>
    </source>
</evidence>
<dbReference type="Gene3D" id="3.40.50.10140">
    <property type="entry name" value="Toll/interleukin-1 receptor homology (TIR) domain"/>
    <property type="match status" value="1"/>
</dbReference>
<dbReference type="Proteomes" id="UP001295444">
    <property type="component" value="Chromosome 06"/>
</dbReference>
<evidence type="ECO:0000256" key="13">
    <source>
        <dbReference type="ARBA" id="ARBA00023180"/>
    </source>
</evidence>
<evidence type="ECO:0000256" key="18">
    <source>
        <dbReference type="SAM" id="SignalP"/>
    </source>
</evidence>
<keyword evidence="6 18" id="KW-0732">Signal</keyword>
<protein>
    <submittedName>
        <fullName evidence="20">Toll-like receptor 1</fullName>
    </submittedName>
</protein>
<dbReference type="PROSITE" id="PS51450">
    <property type="entry name" value="LRR"/>
    <property type="match status" value="4"/>
</dbReference>
<evidence type="ECO:0000256" key="12">
    <source>
        <dbReference type="ARBA" id="ARBA00023170"/>
    </source>
</evidence>
<dbReference type="GO" id="GO:0035663">
    <property type="term" value="F:Toll-like receptor 2 binding"/>
    <property type="evidence" value="ECO:0007669"/>
    <property type="project" value="TreeGrafter"/>
</dbReference>
<evidence type="ECO:0000256" key="6">
    <source>
        <dbReference type="ARBA" id="ARBA00022729"/>
    </source>
</evidence>
<dbReference type="InterPro" id="IPR001611">
    <property type="entry name" value="Leu-rich_rpt"/>
</dbReference>
<sequence length="798" mass="92910">MKWAVISVNFSLLIYMFMPINSKDESVGKKNPNRLTKILPDASHLDTLLDLSHKNICCLHVDDFRLFTKLSILNLSHNQIEEFEFEVFQFNTALEQLDLSHNKLTIIRCNSLHLIKNLKTLNLSYNNFATMYICKEISLLSKLEYLGLSAVQIQKLDFINIAHRELRYVFLGIENLQEYEVGSLQLLNTSKLHITLPIYLQSPFLLHDALNTSTTLEISQITCDAYFCDYPTSALSKINKHSKVSTLILSNITMPWNEMSNVLQAVWRSSVQHLYIYTYTLVHEFVYKQKDFSNGSLKSLVIDHVIQKVFFFTPPHPLNIFSEMLVENFTFSNADITHLFCPPWPSIFRTLNLSKNRITHEIFKECDNLTALELLNLQSNRLQKISKVISMTSTMKSLKYLDLSQNIIDYDQTEKCNWTESLVFLNLSENRITTEVFACLPINVQILDLSMNQITSVSKGLEHLTFLRELNLASNHLKDIPDCHLMSRNLRVLNVDDNGIYSPSVAFYQSCQYIKTLSAGRNPFQCNCELREFTHIEKMTPGKLSGWPDSYRCKYPEDFKGVLLKDFYVFEISCNIYILLGIVLGILLVVLAIIIFSCKYFDLPWYIRMLFLWIRTKHRVKNINKHELEKGKRFHAFISYSEEDSEWVKNVLIPNLEKSDGSIKLCHHEKHFIPGKTIVENIILCVEQSFKSIFVLSPNFIQSKWCHYELHFAQHALFGKNFYNLILILLDPIPQYLIPNKYTRLKAIMKQRTYLEWPKERGKHALFWANLREAIGVNLTSDEEEDIDWDFKGAITPV</sequence>
<dbReference type="GO" id="GO:0045087">
    <property type="term" value="P:innate immune response"/>
    <property type="evidence" value="ECO:0007669"/>
    <property type="project" value="UniProtKB-UniRule"/>
</dbReference>
<dbReference type="GO" id="GO:0004888">
    <property type="term" value="F:transmembrane signaling receptor activity"/>
    <property type="evidence" value="ECO:0007669"/>
    <property type="project" value="InterPro"/>
</dbReference>
<dbReference type="InterPro" id="IPR000157">
    <property type="entry name" value="TIR_dom"/>
</dbReference>
<evidence type="ECO:0000256" key="8">
    <source>
        <dbReference type="ARBA" id="ARBA00022859"/>
    </source>
</evidence>
<feature type="chain" id="PRO_5042006241" evidence="18">
    <location>
        <begin position="23"/>
        <end position="798"/>
    </location>
</feature>
<dbReference type="InterPro" id="IPR025875">
    <property type="entry name" value="Leu-rich_rpt_4"/>
</dbReference>
<keyword evidence="11 17" id="KW-0472">Membrane</keyword>
<evidence type="ECO:0000256" key="10">
    <source>
        <dbReference type="ARBA" id="ARBA00023027"/>
    </source>
</evidence>
<dbReference type="InterPro" id="IPR000483">
    <property type="entry name" value="Cys-rich_flank_reg_C"/>
</dbReference>
<dbReference type="SUPFAM" id="SSF52058">
    <property type="entry name" value="L domain-like"/>
    <property type="match status" value="1"/>
</dbReference>
<dbReference type="GO" id="GO:0071723">
    <property type="term" value="F:lipopeptide binding"/>
    <property type="evidence" value="ECO:0007669"/>
    <property type="project" value="TreeGrafter"/>
</dbReference>
<dbReference type="PANTHER" id="PTHR24365">
    <property type="entry name" value="TOLL-LIKE RECEPTOR"/>
    <property type="match status" value="1"/>
</dbReference>
<accession>A0AAD1WCX9</accession>
<feature type="domain" description="TIR" evidence="19">
    <location>
        <begin position="632"/>
        <end position="775"/>
    </location>
</feature>
<evidence type="ECO:0000256" key="16">
    <source>
        <dbReference type="PIRSR" id="PIRSR037595-2"/>
    </source>
</evidence>
<dbReference type="Pfam" id="PF01582">
    <property type="entry name" value="TIR"/>
    <property type="match status" value="1"/>
</dbReference>
<dbReference type="AlphaFoldDB" id="A0AAD1WCX9"/>
<proteinExistence type="inferred from homology"/>